<dbReference type="Pfam" id="PF02441">
    <property type="entry name" value="Flavoprotein"/>
    <property type="match status" value="1"/>
</dbReference>
<dbReference type="GO" id="GO:0004632">
    <property type="term" value="F:phosphopantothenate--cysteine ligase activity"/>
    <property type="evidence" value="ECO:0007669"/>
    <property type="project" value="UniProtKB-UniRule"/>
</dbReference>
<dbReference type="Gene3D" id="3.40.50.1950">
    <property type="entry name" value="Flavin prenyltransferase-like"/>
    <property type="match status" value="1"/>
</dbReference>
<accession>A0A2N3YNB2</accession>
<feature type="binding site" evidence="3">
    <location>
        <begin position="320"/>
        <end position="323"/>
    </location>
    <ligand>
        <name>CTP</name>
        <dbReference type="ChEBI" id="CHEBI:37563"/>
    </ligand>
</feature>
<dbReference type="GO" id="GO:0004633">
    <property type="term" value="F:phosphopantothenoylcysteine decarboxylase activity"/>
    <property type="evidence" value="ECO:0007669"/>
    <property type="project" value="UniProtKB-UniRule"/>
</dbReference>
<comment type="similarity">
    <text evidence="3 4">In the N-terminal section; belongs to the HFCD (homo-oligomeric flavin containing Cys decarboxylase) superfamily.</text>
</comment>
<evidence type="ECO:0000259" key="6">
    <source>
        <dbReference type="Pfam" id="PF04127"/>
    </source>
</evidence>
<dbReference type="SUPFAM" id="SSF52507">
    <property type="entry name" value="Homo-oligomeric flavin-containing Cys decarboxylases, HFCD"/>
    <property type="match status" value="1"/>
</dbReference>
<evidence type="ECO:0000256" key="2">
    <source>
        <dbReference type="ARBA" id="ARBA00023239"/>
    </source>
</evidence>
<gene>
    <name evidence="3" type="primary">coaBC</name>
    <name evidence="7" type="ORF">ATL31_3218</name>
</gene>
<dbReference type="InterPro" id="IPR005252">
    <property type="entry name" value="CoaBC"/>
</dbReference>
<comment type="cofactor">
    <cofactor evidence="3">
        <name>Mg(2+)</name>
        <dbReference type="ChEBI" id="CHEBI:18420"/>
    </cofactor>
</comment>
<evidence type="ECO:0000259" key="5">
    <source>
        <dbReference type="Pfam" id="PF02441"/>
    </source>
</evidence>
<keyword evidence="8" id="KW-1185">Reference proteome</keyword>
<keyword evidence="3" id="KW-0511">Multifunctional enzyme</keyword>
<dbReference type="OrthoDB" id="9802554at2"/>
<feature type="domain" description="DNA/pantothenate metabolism flavoprotein C-terminal" evidence="6">
    <location>
        <begin position="192"/>
        <end position="415"/>
    </location>
</feature>
<evidence type="ECO:0000256" key="1">
    <source>
        <dbReference type="ARBA" id="ARBA00022793"/>
    </source>
</evidence>
<dbReference type="GO" id="GO:0010181">
    <property type="term" value="F:FMN binding"/>
    <property type="evidence" value="ECO:0007669"/>
    <property type="project" value="UniProtKB-UniRule"/>
</dbReference>
<feature type="region of interest" description="Phosphopantothenate--cysteine ligase" evidence="3">
    <location>
        <begin position="197"/>
        <end position="419"/>
    </location>
</feature>
<keyword evidence="3 4" id="KW-0285">Flavoprotein</keyword>
<keyword evidence="3 4" id="KW-0288">FMN</keyword>
<keyword evidence="2 3" id="KW-0456">Lyase</keyword>
<dbReference type="EC" id="4.1.1.36" evidence="3"/>
<comment type="function">
    <text evidence="3">Catalyzes two sequential steps in the biosynthesis of coenzyme A. In the first step cysteine is conjugated to 4'-phosphopantothenate to form 4-phosphopantothenoylcysteine. In the second step the latter compound is decarboxylated to form 4'-phosphopantotheine.</text>
</comment>
<dbReference type="GO" id="GO:0015941">
    <property type="term" value="P:pantothenate catabolic process"/>
    <property type="evidence" value="ECO:0007669"/>
    <property type="project" value="InterPro"/>
</dbReference>
<dbReference type="GO" id="GO:0046872">
    <property type="term" value="F:metal ion binding"/>
    <property type="evidence" value="ECO:0007669"/>
    <property type="project" value="UniProtKB-KW"/>
</dbReference>
<reference evidence="7 8" key="1">
    <citation type="submission" date="2017-12" db="EMBL/GenBank/DDBJ databases">
        <title>Sequencing the genomes of 1000 Actinobacteria strains.</title>
        <authorList>
            <person name="Klenk H.-P."/>
        </authorList>
    </citation>
    <scope>NUCLEOTIDE SEQUENCE [LARGE SCALE GENOMIC DNA]</scope>
    <source>
        <strain evidence="7 8">DSM 12806</strain>
    </source>
</reference>
<comment type="cofactor">
    <cofactor evidence="3">
        <name>FMN</name>
        <dbReference type="ChEBI" id="CHEBI:58210"/>
    </cofactor>
    <text evidence="3">Binds 1 FMN per subunit.</text>
</comment>
<feature type="binding site" evidence="3">
    <location>
        <position position="363"/>
    </location>
    <ligand>
        <name>CTP</name>
        <dbReference type="ChEBI" id="CHEBI:37563"/>
    </ligand>
</feature>
<dbReference type="UniPathway" id="UPA00241">
    <property type="reaction ID" value="UER00353"/>
</dbReference>
<dbReference type="NCBIfam" id="TIGR00521">
    <property type="entry name" value="coaBC_dfp"/>
    <property type="match status" value="1"/>
</dbReference>
<keyword evidence="1 3" id="KW-0210">Decarboxylase</keyword>
<dbReference type="Gene3D" id="3.40.50.10300">
    <property type="entry name" value="CoaB-like"/>
    <property type="match status" value="1"/>
</dbReference>
<dbReference type="HAMAP" id="MF_02225">
    <property type="entry name" value="CoaBC"/>
    <property type="match status" value="1"/>
</dbReference>
<dbReference type="InterPro" id="IPR003382">
    <property type="entry name" value="Flavoprotein"/>
</dbReference>
<comment type="pathway">
    <text evidence="3 4">Cofactor biosynthesis; coenzyme A biosynthesis; CoA from (R)-pantothenate: step 2/5.</text>
</comment>
<evidence type="ECO:0000256" key="3">
    <source>
        <dbReference type="HAMAP-Rule" id="MF_02225"/>
    </source>
</evidence>
<feature type="binding site" evidence="3">
    <location>
        <position position="341"/>
    </location>
    <ligand>
        <name>CTP</name>
        <dbReference type="ChEBI" id="CHEBI:37563"/>
    </ligand>
</feature>
<dbReference type="Proteomes" id="UP000233781">
    <property type="component" value="Unassembled WGS sequence"/>
</dbReference>
<comment type="similarity">
    <text evidence="3 4">In the C-terminal section; belongs to the PPC synthetase family.</text>
</comment>
<organism evidence="7 8">
    <name type="scientific">Phycicoccus duodecadis</name>
    <dbReference type="NCBI Taxonomy" id="173053"/>
    <lineage>
        <taxon>Bacteria</taxon>
        <taxon>Bacillati</taxon>
        <taxon>Actinomycetota</taxon>
        <taxon>Actinomycetes</taxon>
        <taxon>Micrococcales</taxon>
        <taxon>Intrasporangiaceae</taxon>
        <taxon>Phycicoccus</taxon>
    </lineage>
</organism>
<dbReference type="InterPro" id="IPR007085">
    <property type="entry name" value="DNA/pantothenate-metab_flavo_C"/>
</dbReference>
<name>A0A2N3YNB2_9MICO</name>
<comment type="caution">
    <text evidence="7">The sequence shown here is derived from an EMBL/GenBank/DDBJ whole genome shotgun (WGS) entry which is preliminary data.</text>
</comment>
<dbReference type="SUPFAM" id="SSF102645">
    <property type="entry name" value="CoaB-like"/>
    <property type="match status" value="1"/>
</dbReference>
<feature type="region of interest" description="Phosphopantothenoylcysteine decarboxylase" evidence="3">
    <location>
        <begin position="1"/>
        <end position="196"/>
    </location>
</feature>
<keyword evidence="3" id="KW-0479">Metal-binding</keyword>
<dbReference type="EMBL" id="PJNE01000001">
    <property type="protein sequence ID" value="PKW28352.1"/>
    <property type="molecule type" value="Genomic_DNA"/>
</dbReference>
<feature type="domain" description="Flavoprotein" evidence="5">
    <location>
        <begin position="1"/>
        <end position="166"/>
    </location>
</feature>
<dbReference type="RefSeq" id="WP_101396972.1">
    <property type="nucleotide sequence ID" value="NZ_PJNE01000001.1"/>
</dbReference>
<keyword evidence="3" id="KW-0460">Magnesium</keyword>
<keyword evidence="3 4" id="KW-0436">Ligase</keyword>
<comment type="catalytic activity">
    <reaction evidence="3 4">
        <text>(R)-4'-phosphopantothenate + L-cysteine + CTP = N-[(R)-4-phosphopantothenoyl]-L-cysteine + CMP + diphosphate + H(+)</text>
        <dbReference type="Rhea" id="RHEA:19397"/>
        <dbReference type="ChEBI" id="CHEBI:10986"/>
        <dbReference type="ChEBI" id="CHEBI:15378"/>
        <dbReference type="ChEBI" id="CHEBI:33019"/>
        <dbReference type="ChEBI" id="CHEBI:35235"/>
        <dbReference type="ChEBI" id="CHEBI:37563"/>
        <dbReference type="ChEBI" id="CHEBI:59458"/>
        <dbReference type="ChEBI" id="CHEBI:60377"/>
        <dbReference type="EC" id="6.3.2.5"/>
    </reaction>
</comment>
<dbReference type="GO" id="GO:0071513">
    <property type="term" value="C:phosphopantothenoylcysteine decarboxylase complex"/>
    <property type="evidence" value="ECO:0007669"/>
    <property type="project" value="TreeGrafter"/>
</dbReference>
<comment type="catalytic activity">
    <reaction evidence="3 4">
        <text>N-[(R)-4-phosphopantothenoyl]-L-cysteine + H(+) = (R)-4'-phosphopantetheine + CO2</text>
        <dbReference type="Rhea" id="RHEA:16793"/>
        <dbReference type="ChEBI" id="CHEBI:15378"/>
        <dbReference type="ChEBI" id="CHEBI:16526"/>
        <dbReference type="ChEBI" id="CHEBI:59458"/>
        <dbReference type="ChEBI" id="CHEBI:61723"/>
        <dbReference type="EC" id="4.1.1.36"/>
    </reaction>
</comment>
<evidence type="ECO:0000313" key="8">
    <source>
        <dbReference type="Proteomes" id="UP000233781"/>
    </source>
</evidence>
<dbReference type="Pfam" id="PF04127">
    <property type="entry name" value="DFP"/>
    <property type="match status" value="1"/>
</dbReference>
<protein>
    <recommendedName>
        <fullName evidence="3">Coenzyme A biosynthesis bifunctional protein CoaBC</fullName>
    </recommendedName>
    <alternativeName>
        <fullName evidence="3">DNA/pantothenate metabolism flavoprotein</fullName>
    </alternativeName>
    <alternativeName>
        <fullName evidence="3">Phosphopantothenoylcysteine synthetase/decarboxylase</fullName>
        <shortName evidence="3">PPCS-PPCDC</shortName>
    </alternativeName>
    <domain>
        <recommendedName>
            <fullName evidence="3">Phosphopantothenoylcysteine decarboxylase</fullName>
            <shortName evidence="3">PPC decarboxylase</shortName>
            <shortName evidence="3">PPC-DC</shortName>
            <ecNumber evidence="3">4.1.1.36</ecNumber>
        </recommendedName>
        <alternativeName>
            <fullName evidence="3">CoaC</fullName>
        </alternativeName>
    </domain>
    <domain>
        <recommendedName>
            <fullName evidence="3">Phosphopantothenate--cysteine ligase</fullName>
            <ecNumber evidence="3">6.3.2.5</ecNumber>
        </recommendedName>
        <alternativeName>
            <fullName evidence="3">CoaB</fullName>
        </alternativeName>
        <alternativeName>
            <fullName evidence="3">Phosphopantothenoylcysteine synthetase</fullName>
            <shortName evidence="3">PPC synthetase</shortName>
            <shortName evidence="3">PPC-S</shortName>
        </alternativeName>
    </domain>
</protein>
<comment type="caution">
    <text evidence="3">Lacks conserved residue(s) required for the propagation of feature annotation.</text>
</comment>
<proteinExistence type="inferred from homology"/>
<dbReference type="GO" id="GO:0015937">
    <property type="term" value="P:coenzyme A biosynthetic process"/>
    <property type="evidence" value="ECO:0007669"/>
    <property type="project" value="UniProtKB-UniRule"/>
</dbReference>
<dbReference type="PANTHER" id="PTHR14359:SF6">
    <property type="entry name" value="PHOSPHOPANTOTHENOYLCYSTEINE DECARBOXYLASE"/>
    <property type="match status" value="1"/>
</dbReference>
<dbReference type="PANTHER" id="PTHR14359">
    <property type="entry name" value="HOMO-OLIGOMERIC FLAVIN CONTAINING CYS DECARBOXYLASE FAMILY"/>
    <property type="match status" value="1"/>
</dbReference>
<sequence length="419" mass="42332">MKVVLGVAGGIAAYKACSLLRLLSEAGHDVTVVPTASALHFVGEATWAALSGKPVHTDVWSDITEVPHVRIGQEADLVVVAPATADLLARAATGQADDLLTNVLLTARCPVVMAPAMHTEMYEHPATQANIATLSERGVHIVPPASGRLTGQDTGPGRLPEPAELFAVCERVLAQGSPGGEVPAGPAARGPLAGRRVVVTAGGTREPLDPVRYLGNRSSGKQGYAVAAVAAARGAEVVLVTTSGLPVPAGVRAVPVETALEMAAAVHAAGAEADVVVMAAAVADFRPAEVAAHKIKKTHAAAPGGTPDESAPVVALVRNPDILAGLVAARGASSSPLVVGFAAETGDEDGTVLEHGRAKLERKGCDVLVVNEVGPGKAFGTDVNTVHVLRRGSDGVLDVGPASKDAVAGAVWDVVGDLL</sequence>
<dbReference type="AlphaFoldDB" id="A0A2N3YNB2"/>
<evidence type="ECO:0000256" key="4">
    <source>
        <dbReference type="RuleBase" id="RU364078"/>
    </source>
</evidence>
<dbReference type="EC" id="6.3.2.5" evidence="3"/>
<feature type="binding site" evidence="3">
    <location>
        <position position="359"/>
    </location>
    <ligand>
        <name>CTP</name>
        <dbReference type="ChEBI" id="CHEBI:37563"/>
    </ligand>
</feature>
<evidence type="ECO:0000313" key="7">
    <source>
        <dbReference type="EMBL" id="PKW28352.1"/>
    </source>
</evidence>
<dbReference type="InterPro" id="IPR036551">
    <property type="entry name" value="Flavin_trans-like"/>
</dbReference>
<feature type="binding site" evidence="3">
    <location>
        <position position="294"/>
    </location>
    <ligand>
        <name>CTP</name>
        <dbReference type="ChEBI" id="CHEBI:37563"/>
    </ligand>
</feature>
<dbReference type="InterPro" id="IPR035929">
    <property type="entry name" value="CoaB-like_sf"/>
</dbReference>
<comment type="function">
    <text evidence="4">Catalyzes two steps in the biosynthesis of coenzyme A. In the first step cysteine is conjugated to 4'-phosphopantothenate to form 4-phosphopantothenoylcysteine, in the latter compound is decarboxylated to form 4'-phosphopantotheine.</text>
</comment>
<comment type="pathway">
    <text evidence="3 4">Cofactor biosynthesis; coenzyme A biosynthesis; CoA from (R)-pantothenate: step 3/5.</text>
</comment>
<feature type="binding site" evidence="3">
    <location>
        <position position="284"/>
    </location>
    <ligand>
        <name>CTP</name>
        <dbReference type="ChEBI" id="CHEBI:37563"/>
    </ligand>
</feature>